<protein>
    <submittedName>
        <fullName evidence="1">Putative group 1 glycosyl transferase</fullName>
    </submittedName>
</protein>
<dbReference type="NCBIfam" id="TIGR03087">
    <property type="entry name" value="stp1"/>
    <property type="match status" value="1"/>
</dbReference>
<sequence length="400" mass="44702">MSEELLYLVHRIPYPPNKGDKIRSHHLLKALCDRYTVHVGAFVDDPDDWRHADALKQMVTGETFLLPLNPKWARVRSLRGLLTGEALTFPYLRDGRMRAWVDQRMASGNITRGVVYSSGMAQYLSPYDTIRRIIDFVDADSDKWAQYALGLSGPMRWLYRREALSLADGERAIAERFDASYVTTRPEADLLRLIAPLAAMKIDYYENGVNQDFFDPERDYPRVDGMGPEALVFTGAMDYWPNVQAVQWFVENCFAAIRGARPDAQFFIVGANPTAEVSALEAQAGVIVTGRVEDVRPYVAHAAAAVATLRIARGIQNKVLEAMAMGKAVLATPPAMEGARRLPGLERWISDDPAKLSAAAIELLAAPSLAEEAGRIGRETVKQFYNWETNLNRILREVTA</sequence>
<keyword evidence="1" id="KW-0808">Transferase</keyword>
<dbReference type="EMBL" id="LVJN01000015">
    <property type="protein sequence ID" value="OSM06851.1"/>
    <property type="molecule type" value="Genomic_DNA"/>
</dbReference>
<dbReference type="STRING" id="1434232.MAIT1_00274"/>
<dbReference type="CDD" id="cd03801">
    <property type="entry name" value="GT4_PimA-like"/>
    <property type="match status" value="1"/>
</dbReference>
<dbReference type="Proteomes" id="UP000194003">
    <property type="component" value="Unassembled WGS sequence"/>
</dbReference>
<dbReference type="AlphaFoldDB" id="A0A1Y2K7Y1"/>
<gene>
    <name evidence="1" type="ORF">MAIT1_00274</name>
</gene>
<dbReference type="RefSeq" id="WP_085440607.1">
    <property type="nucleotide sequence ID" value="NZ_LVJN01000015.1"/>
</dbReference>
<evidence type="ECO:0000313" key="1">
    <source>
        <dbReference type="EMBL" id="OSM06851.1"/>
    </source>
</evidence>
<dbReference type="Pfam" id="PF13692">
    <property type="entry name" value="Glyco_trans_1_4"/>
    <property type="match status" value="1"/>
</dbReference>
<dbReference type="PANTHER" id="PTHR12526:SF600">
    <property type="entry name" value="GLYCOSYL TRANSFERASE GROUP 1"/>
    <property type="match status" value="1"/>
</dbReference>
<name>A0A1Y2K7Y1_9PROT</name>
<evidence type="ECO:0000313" key="2">
    <source>
        <dbReference type="Proteomes" id="UP000194003"/>
    </source>
</evidence>
<comment type="caution">
    <text evidence="1">The sequence shown here is derived from an EMBL/GenBank/DDBJ whole genome shotgun (WGS) entry which is preliminary data.</text>
</comment>
<dbReference type="InterPro" id="IPR017521">
    <property type="entry name" value="Sugar_tfrase_PEP-CTERM_Stp1"/>
</dbReference>
<dbReference type="PANTHER" id="PTHR12526">
    <property type="entry name" value="GLYCOSYLTRANSFERASE"/>
    <property type="match status" value="1"/>
</dbReference>
<reference evidence="1 2" key="1">
    <citation type="journal article" date="2016" name="BMC Genomics">
        <title>Combined genomic and structural analyses of a cultured magnetotactic bacterium reveals its niche adaptation to a dynamic environment.</title>
        <authorList>
            <person name="Araujo A.C."/>
            <person name="Morillo V."/>
            <person name="Cypriano J."/>
            <person name="Teixeira L.C."/>
            <person name="Leao P."/>
            <person name="Lyra S."/>
            <person name="Almeida L.G."/>
            <person name="Bazylinski D.A."/>
            <person name="Vasconcellos A.T."/>
            <person name="Abreu F."/>
            <person name="Lins U."/>
        </authorList>
    </citation>
    <scope>NUCLEOTIDE SEQUENCE [LARGE SCALE GENOMIC DNA]</scope>
    <source>
        <strain evidence="1 2">IT-1</strain>
    </source>
</reference>
<accession>A0A1Y2K7Y1</accession>
<dbReference type="SUPFAM" id="SSF53756">
    <property type="entry name" value="UDP-Glycosyltransferase/glycogen phosphorylase"/>
    <property type="match status" value="1"/>
</dbReference>
<dbReference type="Gene3D" id="3.40.50.2000">
    <property type="entry name" value="Glycogen Phosphorylase B"/>
    <property type="match status" value="2"/>
</dbReference>
<proteinExistence type="predicted"/>
<keyword evidence="2" id="KW-1185">Reference proteome</keyword>
<dbReference type="OrthoDB" id="9807209at2"/>
<organism evidence="1 2">
    <name type="scientific">Magnetofaba australis IT-1</name>
    <dbReference type="NCBI Taxonomy" id="1434232"/>
    <lineage>
        <taxon>Bacteria</taxon>
        <taxon>Pseudomonadati</taxon>
        <taxon>Pseudomonadota</taxon>
        <taxon>Magnetococcia</taxon>
        <taxon>Magnetococcales</taxon>
        <taxon>Magnetococcaceae</taxon>
        <taxon>Magnetofaba</taxon>
    </lineage>
</organism>
<dbReference type="GO" id="GO:0016757">
    <property type="term" value="F:glycosyltransferase activity"/>
    <property type="evidence" value="ECO:0007669"/>
    <property type="project" value="TreeGrafter"/>
</dbReference>